<evidence type="ECO:0000256" key="12">
    <source>
        <dbReference type="ARBA" id="ARBA00044919"/>
    </source>
</evidence>
<gene>
    <name evidence="19" type="ORF">CHC_T00007454001</name>
</gene>
<evidence type="ECO:0000256" key="16">
    <source>
        <dbReference type="ARBA" id="ARBA00045709"/>
    </source>
</evidence>
<evidence type="ECO:0000256" key="13">
    <source>
        <dbReference type="ARBA" id="ARBA00044924"/>
    </source>
</evidence>
<comment type="catalytic activity">
    <reaction evidence="12">
        <text>L-alanyl-L-lysine(out) = L-alanyl-L-lysine(in)</text>
        <dbReference type="Rhea" id="RHEA:79415"/>
        <dbReference type="ChEBI" id="CHEBI:192470"/>
    </reaction>
</comment>
<dbReference type="PhylomeDB" id="R7QRP5"/>
<evidence type="ECO:0000256" key="14">
    <source>
        <dbReference type="ARBA" id="ARBA00044985"/>
    </source>
</evidence>
<feature type="transmembrane region" description="Helical" evidence="18">
    <location>
        <begin position="298"/>
        <end position="318"/>
    </location>
</feature>
<comment type="function">
    <text evidence="16">Lysosomal dipeptide uniporter that selectively exports lysine, arginine or histidine-containing dipeptides with a net positive charge from the lysosome lumen into the cytosol. Could play a role in a specific type of protein O-glycosylation indirectly regulating macrophages migration and tissue invasion. Also essential for liver homeostasis.</text>
</comment>
<feature type="transmembrane region" description="Helical" evidence="18">
    <location>
        <begin position="162"/>
        <end position="186"/>
    </location>
</feature>
<dbReference type="GeneID" id="17318830"/>
<comment type="catalytic activity">
    <reaction evidence="13">
        <text>L-lysyl-glycine(out) = L-lysyl-glycine(in)</text>
        <dbReference type="Rhea" id="RHEA:79407"/>
        <dbReference type="ChEBI" id="CHEBI:191202"/>
    </reaction>
</comment>
<feature type="transmembrane region" description="Helical" evidence="18">
    <location>
        <begin position="67"/>
        <end position="89"/>
    </location>
</feature>
<reference evidence="20" key="1">
    <citation type="journal article" date="2013" name="Proc. Natl. Acad. Sci. U.S.A.">
        <title>Genome structure and metabolic features in the red seaweed Chondrus crispus shed light on evolution of the Archaeplastida.</title>
        <authorList>
            <person name="Collen J."/>
            <person name="Porcel B."/>
            <person name="Carre W."/>
            <person name="Ball S.G."/>
            <person name="Chaparro C."/>
            <person name="Tonon T."/>
            <person name="Barbeyron T."/>
            <person name="Michel G."/>
            <person name="Noel B."/>
            <person name="Valentin K."/>
            <person name="Elias M."/>
            <person name="Artiguenave F."/>
            <person name="Arun A."/>
            <person name="Aury J.M."/>
            <person name="Barbosa-Neto J.F."/>
            <person name="Bothwell J.H."/>
            <person name="Bouget F.Y."/>
            <person name="Brillet L."/>
            <person name="Cabello-Hurtado F."/>
            <person name="Capella-Gutierrez S."/>
            <person name="Charrier B."/>
            <person name="Cladiere L."/>
            <person name="Cock J.M."/>
            <person name="Coelho S.M."/>
            <person name="Colleoni C."/>
            <person name="Czjzek M."/>
            <person name="Da Silva C."/>
            <person name="Delage L."/>
            <person name="Denoeud F."/>
            <person name="Deschamps P."/>
            <person name="Dittami S.M."/>
            <person name="Gabaldon T."/>
            <person name="Gachon C.M."/>
            <person name="Groisillier A."/>
            <person name="Herve C."/>
            <person name="Jabbari K."/>
            <person name="Katinka M."/>
            <person name="Kloareg B."/>
            <person name="Kowalczyk N."/>
            <person name="Labadie K."/>
            <person name="Leblanc C."/>
            <person name="Lopez P.J."/>
            <person name="McLachlan D.H."/>
            <person name="Meslet-Cladiere L."/>
            <person name="Moustafa A."/>
            <person name="Nehr Z."/>
            <person name="Nyvall Collen P."/>
            <person name="Panaud O."/>
            <person name="Partensky F."/>
            <person name="Poulain J."/>
            <person name="Rensing S.A."/>
            <person name="Rousvoal S."/>
            <person name="Samson G."/>
            <person name="Symeonidi A."/>
            <person name="Weissenbach J."/>
            <person name="Zambounis A."/>
            <person name="Wincker P."/>
            <person name="Boyen C."/>
        </authorList>
    </citation>
    <scope>NUCLEOTIDE SEQUENCE [LARGE SCALE GENOMIC DNA]</scope>
    <source>
        <strain evidence="20">cv. Stackhouse</strain>
    </source>
</reference>
<dbReference type="EMBL" id="HG002251">
    <property type="protein sequence ID" value="CDF40819.1"/>
    <property type="molecule type" value="Genomic_DNA"/>
</dbReference>
<keyword evidence="20" id="KW-1185">Reference proteome</keyword>
<dbReference type="RefSeq" id="XP_005711113.1">
    <property type="nucleotide sequence ID" value="XM_005711056.1"/>
</dbReference>
<evidence type="ECO:0000256" key="5">
    <source>
        <dbReference type="ARBA" id="ARBA00044891"/>
    </source>
</evidence>
<sequence>MSARSPSLFPAPLPRPHPAILSSLGPEIMAALDLRRVEFGILFSSQELPGIVLPVAGGLALTYVPHAAAAVALSACVLISTALCAVALHNQSYAALFAGRFLFGLCDGALTTLQGALVAHWFRHRIGTSFGLTLLVSRLSSFTGLALPAFLSSRIGLRASMWFSVVMCLPGFLATIAYAVCVPRIAAPADLAYTPADDAQGARLLPPDDGPAADSVGPPRMLAVLRSLSPSFWLISYLWVAVAGAVFSMLHFAADAFSAHLGLSFVQSGLLSGSLVLFAGLASPAVGVAQDRFGRRSLLLGVSCGAIGLGILLCASGVSRESGRAAVASGLFLVATGLGIAPVTLLSSLALCVEDVATPAALGLYKGVENAALAVLHVVTGALRDASGEYTHSLPAISSKSILCRCSVFEKYIDILVEKQCVHYGTGGALLCSCTQGYSMIRRVE</sequence>
<dbReference type="Pfam" id="PF07690">
    <property type="entry name" value="MFS_1"/>
    <property type="match status" value="1"/>
</dbReference>
<dbReference type="AlphaFoldDB" id="R7QRP5"/>
<dbReference type="OrthoDB" id="424834at2759"/>
<comment type="catalytic activity">
    <reaction evidence="2">
        <text>L-histidyl-glycine(out) = L-histidyl-glycine(in)</text>
        <dbReference type="Rhea" id="RHEA:79395"/>
        <dbReference type="ChEBI" id="CHEBI:229957"/>
    </reaction>
</comment>
<dbReference type="PANTHER" id="PTHR23512:SF12">
    <property type="entry name" value="TRANSPORTER, PUTATIVE (AFU_ORTHOLOGUE AFUA_4G00260)-RELATED"/>
    <property type="match status" value="1"/>
</dbReference>
<comment type="catalytic activity">
    <reaction evidence="7">
        <text>L-aspartyl-L-lysine(out) = L-aspartyl-L-lysine(in)</text>
        <dbReference type="Rhea" id="RHEA:79411"/>
        <dbReference type="ChEBI" id="CHEBI:229953"/>
    </reaction>
</comment>
<comment type="catalytic activity">
    <reaction evidence="4">
        <text>L-alpha-aminoacyl-L-histidine(out) = L-alpha-aminoacyl-L-histidine(in)</text>
        <dbReference type="Rhea" id="RHEA:79375"/>
        <dbReference type="ChEBI" id="CHEBI:229967"/>
    </reaction>
</comment>
<comment type="catalytic activity">
    <reaction evidence="6">
        <text>L-alpha-aminoacyl-L-lysine(out) = L-alpha-aminoacyl-L-lysine(in)</text>
        <dbReference type="Rhea" id="RHEA:79383"/>
        <dbReference type="ChEBI" id="CHEBI:229966"/>
    </reaction>
</comment>
<dbReference type="InterPro" id="IPR011701">
    <property type="entry name" value="MFS"/>
</dbReference>
<dbReference type="KEGG" id="ccp:CHC_T00007454001"/>
<evidence type="ECO:0000256" key="8">
    <source>
        <dbReference type="ARBA" id="ARBA00044899"/>
    </source>
</evidence>
<evidence type="ECO:0000256" key="3">
    <source>
        <dbReference type="ARBA" id="ARBA00044881"/>
    </source>
</evidence>
<dbReference type="Proteomes" id="UP000012073">
    <property type="component" value="Unassembled WGS sequence"/>
</dbReference>
<evidence type="ECO:0000256" key="10">
    <source>
        <dbReference type="ARBA" id="ARBA00044903"/>
    </source>
</evidence>
<evidence type="ECO:0000256" key="7">
    <source>
        <dbReference type="ARBA" id="ARBA00044898"/>
    </source>
</evidence>
<dbReference type="GO" id="GO:0022857">
    <property type="term" value="F:transmembrane transporter activity"/>
    <property type="evidence" value="ECO:0007669"/>
    <property type="project" value="InterPro"/>
</dbReference>
<evidence type="ECO:0000256" key="6">
    <source>
        <dbReference type="ARBA" id="ARBA00044893"/>
    </source>
</evidence>
<keyword evidence="18" id="KW-0812">Transmembrane</keyword>
<comment type="catalytic activity">
    <reaction evidence="8">
        <text>L-arginyl-L-alpha-amino acid(out) = L-arginyl-L-alpha-amino acid(in)</text>
        <dbReference type="Rhea" id="RHEA:79371"/>
        <dbReference type="ChEBI" id="CHEBI:84315"/>
    </reaction>
</comment>
<dbReference type="Gene3D" id="1.20.1250.20">
    <property type="entry name" value="MFS general substrate transporter like domains"/>
    <property type="match status" value="2"/>
</dbReference>
<organism evidence="19 20">
    <name type="scientific">Chondrus crispus</name>
    <name type="common">Carrageen Irish moss</name>
    <name type="synonym">Polymorpha crispa</name>
    <dbReference type="NCBI Taxonomy" id="2769"/>
    <lineage>
        <taxon>Eukaryota</taxon>
        <taxon>Rhodophyta</taxon>
        <taxon>Florideophyceae</taxon>
        <taxon>Rhodymeniophycidae</taxon>
        <taxon>Gigartinales</taxon>
        <taxon>Gigartinaceae</taxon>
        <taxon>Chondrus</taxon>
    </lineage>
</organism>
<feature type="transmembrane region" description="Helical" evidence="18">
    <location>
        <begin position="330"/>
        <end position="351"/>
    </location>
</feature>
<accession>R7QRP5</accession>
<evidence type="ECO:0000256" key="17">
    <source>
        <dbReference type="ARBA" id="ARBA00046376"/>
    </source>
</evidence>
<comment type="catalytic activity">
    <reaction evidence="10">
        <text>L-arginyl-glycine(out) = L-arginyl-glycine(in)</text>
        <dbReference type="Rhea" id="RHEA:79391"/>
        <dbReference type="ChEBI" id="CHEBI:229955"/>
    </reaction>
</comment>
<dbReference type="InterPro" id="IPR052187">
    <property type="entry name" value="MFSD1"/>
</dbReference>
<feature type="transmembrane region" description="Helical" evidence="18">
    <location>
        <begin position="101"/>
        <end position="122"/>
    </location>
</feature>
<evidence type="ECO:0000256" key="4">
    <source>
        <dbReference type="ARBA" id="ARBA00044884"/>
    </source>
</evidence>
<evidence type="ECO:0000256" key="1">
    <source>
        <dbReference type="ARBA" id="ARBA00044876"/>
    </source>
</evidence>
<keyword evidence="18" id="KW-0472">Membrane</keyword>
<comment type="catalytic activity">
    <reaction evidence="11">
        <text>L-histidyl-L-alpha-amino acid(out) = L-histidyl-L-alpha-amino acid(in)</text>
        <dbReference type="Rhea" id="RHEA:79379"/>
        <dbReference type="ChEBI" id="CHEBI:229964"/>
    </reaction>
</comment>
<comment type="catalytic activity">
    <reaction evidence="5">
        <text>L-lysyl-L-alpha-amino acid(out) = L-lysyl-L-alpha-amino acid(in)</text>
        <dbReference type="Rhea" id="RHEA:79387"/>
        <dbReference type="ChEBI" id="CHEBI:229965"/>
    </reaction>
</comment>
<feature type="transmembrane region" description="Helical" evidence="18">
    <location>
        <begin position="231"/>
        <end position="253"/>
    </location>
</feature>
<comment type="catalytic activity">
    <reaction evidence="1">
        <text>L-lysyl-L-alanine(out) = L-lysyl-L-alanine(in)</text>
        <dbReference type="Rhea" id="RHEA:79399"/>
        <dbReference type="ChEBI" id="CHEBI:229954"/>
    </reaction>
</comment>
<name>R7QRP5_CHOCR</name>
<comment type="subunit">
    <text evidence="17">Homodimer. Interacts with lysosomal protein GLMP (via lumenal domain); the interaction starts while both proteins are still in the endoplasmic reticulum and is required for stabilization of MFSD1 in lysosomes but has no direct effect on its targeting to lysosomes or transporter activity.</text>
</comment>
<comment type="catalytic activity">
    <reaction evidence="9">
        <text>L-lysyl-L-lysine(out) = L-lysyl-L-lysine(in)</text>
        <dbReference type="Rhea" id="RHEA:79403"/>
        <dbReference type="ChEBI" id="CHEBI:229956"/>
    </reaction>
</comment>
<evidence type="ECO:0000256" key="18">
    <source>
        <dbReference type="SAM" id="Phobius"/>
    </source>
</evidence>
<comment type="catalytic activity">
    <reaction evidence="3">
        <text>L-alpha-aminoacyl-L-arginine(out) = L-alpha-aminoacyl-L-arginine(in)</text>
        <dbReference type="Rhea" id="RHEA:79367"/>
        <dbReference type="ChEBI" id="CHEBI:229968"/>
    </reaction>
</comment>
<evidence type="ECO:0000256" key="11">
    <source>
        <dbReference type="ARBA" id="ARBA00044912"/>
    </source>
</evidence>
<proteinExistence type="predicted"/>
<dbReference type="PANTHER" id="PTHR23512">
    <property type="entry name" value="MAJOR FACILITATOR SUPERFAMILY DOMAIN-CONTAINING PROTEIN 1"/>
    <property type="match status" value="1"/>
</dbReference>
<protein>
    <recommendedName>
        <fullName evidence="14">Lysosomal dipeptide transporter MFSD1</fullName>
    </recommendedName>
    <alternativeName>
        <fullName evidence="15">Major facilitator superfamily domain-containing protein 1</fullName>
    </alternativeName>
</protein>
<keyword evidence="18" id="KW-1133">Transmembrane helix</keyword>
<dbReference type="SUPFAM" id="SSF103473">
    <property type="entry name" value="MFS general substrate transporter"/>
    <property type="match status" value="1"/>
</dbReference>
<evidence type="ECO:0000256" key="2">
    <source>
        <dbReference type="ARBA" id="ARBA00044878"/>
    </source>
</evidence>
<evidence type="ECO:0000256" key="9">
    <source>
        <dbReference type="ARBA" id="ARBA00044900"/>
    </source>
</evidence>
<dbReference type="Gramene" id="CDF40819">
    <property type="protein sequence ID" value="CDF40819"/>
    <property type="gene ID" value="CHC_T00007454001"/>
</dbReference>
<dbReference type="InterPro" id="IPR036259">
    <property type="entry name" value="MFS_trans_sf"/>
</dbReference>
<evidence type="ECO:0000313" key="19">
    <source>
        <dbReference type="EMBL" id="CDF40819.1"/>
    </source>
</evidence>
<dbReference type="OMA" id="CSYSAFL"/>
<feature type="transmembrane region" description="Helical" evidence="18">
    <location>
        <begin position="265"/>
        <end position="286"/>
    </location>
</feature>
<evidence type="ECO:0000313" key="20">
    <source>
        <dbReference type="Proteomes" id="UP000012073"/>
    </source>
</evidence>
<evidence type="ECO:0000256" key="15">
    <source>
        <dbReference type="ARBA" id="ARBA00045018"/>
    </source>
</evidence>